<dbReference type="PANTHER" id="PTHR10807:SF128">
    <property type="entry name" value="PHOSPHATIDYLINOSITOL-3,5-BISPHOSPHATE 3-PHOSPHATASE"/>
    <property type="match status" value="1"/>
</dbReference>
<name>A0A1E4TSY6_PACTA</name>
<proteinExistence type="inferred from homology"/>
<dbReference type="Proteomes" id="UP000094236">
    <property type="component" value="Unassembled WGS sequence"/>
</dbReference>
<dbReference type="InterPro" id="IPR029021">
    <property type="entry name" value="Prot-tyrosine_phosphatase-like"/>
</dbReference>
<evidence type="ECO:0000313" key="7">
    <source>
        <dbReference type="Proteomes" id="UP000094236"/>
    </source>
</evidence>
<evidence type="ECO:0000256" key="4">
    <source>
        <dbReference type="SAM" id="MobiDB-lite"/>
    </source>
</evidence>
<evidence type="ECO:0000256" key="3">
    <source>
        <dbReference type="PIRSR" id="PIRSR630564-2"/>
    </source>
</evidence>
<feature type="compositionally biased region" description="Acidic residues" evidence="4">
    <location>
        <begin position="644"/>
        <end position="654"/>
    </location>
</feature>
<dbReference type="GO" id="GO:0005737">
    <property type="term" value="C:cytoplasm"/>
    <property type="evidence" value="ECO:0007669"/>
    <property type="project" value="TreeGrafter"/>
</dbReference>
<dbReference type="InterPro" id="IPR010569">
    <property type="entry name" value="Myotubularin-like_Pase_dom"/>
</dbReference>
<dbReference type="PROSITE" id="PS00383">
    <property type="entry name" value="TYR_PHOSPHATASE_1"/>
    <property type="match status" value="1"/>
</dbReference>
<dbReference type="PANTHER" id="PTHR10807">
    <property type="entry name" value="MYOTUBULARIN-RELATED"/>
    <property type="match status" value="1"/>
</dbReference>
<dbReference type="InterPro" id="IPR016130">
    <property type="entry name" value="Tyr_Pase_AS"/>
</dbReference>
<dbReference type="EMBL" id="KV454015">
    <property type="protein sequence ID" value="ODV94850.1"/>
    <property type="molecule type" value="Genomic_DNA"/>
</dbReference>
<reference evidence="7" key="1">
    <citation type="submission" date="2016-05" db="EMBL/GenBank/DDBJ databases">
        <title>Comparative genomics of biotechnologically important yeasts.</title>
        <authorList>
            <consortium name="DOE Joint Genome Institute"/>
            <person name="Riley R."/>
            <person name="Haridas S."/>
            <person name="Wolfe K.H."/>
            <person name="Lopes M.R."/>
            <person name="Hittinger C.T."/>
            <person name="Goker M."/>
            <person name="Salamov A."/>
            <person name="Wisecaver J."/>
            <person name="Long T.M."/>
            <person name="Aerts A.L."/>
            <person name="Barry K."/>
            <person name="Choi C."/>
            <person name="Clum A."/>
            <person name="Coughlan A.Y."/>
            <person name="Deshpande S."/>
            <person name="Douglass A.P."/>
            <person name="Hanson S.J."/>
            <person name="Klenk H.-P."/>
            <person name="Labutti K."/>
            <person name="Lapidus A."/>
            <person name="Lindquist E."/>
            <person name="Lipzen A."/>
            <person name="Meier-Kolthoff J.P."/>
            <person name="Ohm R.A."/>
            <person name="Otillar R.P."/>
            <person name="Pangilinan J."/>
            <person name="Peng Y."/>
            <person name="Rokas A."/>
            <person name="Rosa C.A."/>
            <person name="Scheuner C."/>
            <person name="Sibirny A.A."/>
            <person name="Slot J.C."/>
            <person name="Stielow J.B."/>
            <person name="Sun H."/>
            <person name="Kurtzman C.P."/>
            <person name="Blackwell M."/>
            <person name="Grigoriev I.V."/>
            <person name="Jeffries T.W."/>
        </authorList>
    </citation>
    <scope>NUCLEOTIDE SEQUENCE [LARGE SCALE GENOMIC DNA]</scope>
    <source>
        <strain evidence="7">NRRL Y-2460</strain>
    </source>
</reference>
<sequence>MDYIKVAKVEDVILYKKGFSINGSLHLTTHHLIFTLPPPSEDEPSKGSRELWLCYPMIEKVEFKLGSSLLCLQENGLSNSTSFTDENKSEVKLYDGANIRIKCRDFTYLAFDFPNVKQCNDVFESMMKLTCLNVIEKVYAFIYTPLKIELPYDGWKMYNPIDEFKRQGIINWRITNINENYRFCESYPGLLLIPSTISDNVLKHAAKFRSKNRVPVLTYYYKKNGCSITRCAQPLVGLKQSRSFQDEKLIQEIFRTNNNQSNKNLIVDARPLTNAMVQTALGAGTENMDNYKNYCKKVFLGIDNIHVMRESLAKVTDALKDGDISKTAQQNPNKEQLIKSEWLKHISTLLSGVDILIKTIHLNNNHLLIHCSDGWDRTSQLSSLVQLCIDPYFRTIDGFIVLVEKDWLSFGHRFNERCGFLQTETKFVNNSEYQPNSSNQAQQYINQVSNHFKARKHLKYTSPIFHQFLDCVYQLIRQYPDRFEFNERFLRRILYHLYSCQYGTFLYDSEYERKSVNLDQRTRSVWDYFKARQMDFTNQNFKRDNDNIDDVLYPKISNVEWWHQLFQISASINFPTATTFSLDSVRTKATPSKAESNDSTSNGDHGNTRNNNINDLTLQNLTHKAGELEESSSQTGANSKEEEEKGEEENEKLDDEQNKDDNQEILKEASVIEGITDENGNVIMNKLQIEELVKEAASKLSL</sequence>
<evidence type="ECO:0000256" key="1">
    <source>
        <dbReference type="ARBA" id="ARBA00007471"/>
    </source>
</evidence>
<evidence type="ECO:0000313" key="6">
    <source>
        <dbReference type="EMBL" id="ODV94850.1"/>
    </source>
</evidence>
<dbReference type="InterPro" id="IPR030564">
    <property type="entry name" value="Myotubularin"/>
</dbReference>
<organism evidence="6 7">
    <name type="scientific">Pachysolen tannophilus NRRL Y-2460</name>
    <dbReference type="NCBI Taxonomy" id="669874"/>
    <lineage>
        <taxon>Eukaryota</taxon>
        <taxon>Fungi</taxon>
        <taxon>Dikarya</taxon>
        <taxon>Ascomycota</taxon>
        <taxon>Saccharomycotina</taxon>
        <taxon>Pichiomycetes</taxon>
        <taxon>Pachysolenaceae</taxon>
        <taxon>Pachysolen</taxon>
    </lineage>
</organism>
<protein>
    <recommendedName>
        <fullName evidence="5">Myotubularin phosphatase domain-containing protein</fullName>
    </recommendedName>
</protein>
<dbReference type="PROSITE" id="PS51339">
    <property type="entry name" value="PPASE_MYOTUBULARIN"/>
    <property type="match status" value="1"/>
</dbReference>
<dbReference type="GO" id="GO:0016020">
    <property type="term" value="C:membrane"/>
    <property type="evidence" value="ECO:0007669"/>
    <property type="project" value="TreeGrafter"/>
</dbReference>
<feature type="domain" description="Myotubularin phosphatase" evidence="5">
    <location>
        <begin position="154"/>
        <end position="566"/>
    </location>
</feature>
<dbReference type="GO" id="GO:0046856">
    <property type="term" value="P:phosphatidylinositol dephosphorylation"/>
    <property type="evidence" value="ECO:0007669"/>
    <property type="project" value="EnsemblFungi"/>
</dbReference>
<keyword evidence="7" id="KW-1185">Reference proteome</keyword>
<feature type="active site" description="Phosphocysteine intermediate" evidence="2">
    <location>
        <position position="371"/>
    </location>
</feature>
<dbReference type="InterPro" id="IPR011993">
    <property type="entry name" value="PH-like_dom_sf"/>
</dbReference>
<dbReference type="GO" id="GO:0003729">
    <property type="term" value="F:mRNA binding"/>
    <property type="evidence" value="ECO:0007669"/>
    <property type="project" value="EnsemblFungi"/>
</dbReference>
<dbReference type="STRING" id="669874.A0A1E4TSY6"/>
<dbReference type="Pfam" id="PF06602">
    <property type="entry name" value="Myotub-related"/>
    <property type="match status" value="1"/>
</dbReference>
<evidence type="ECO:0000256" key="2">
    <source>
        <dbReference type="PIRSR" id="PIRSR630564-1"/>
    </source>
</evidence>
<accession>A0A1E4TSY6</accession>
<dbReference type="OrthoDB" id="271628at2759"/>
<dbReference type="SUPFAM" id="SSF50729">
    <property type="entry name" value="PH domain-like"/>
    <property type="match status" value="1"/>
</dbReference>
<dbReference type="AlphaFoldDB" id="A0A1E4TSY6"/>
<feature type="compositionally biased region" description="Basic and acidic residues" evidence="4">
    <location>
        <begin position="655"/>
        <end position="666"/>
    </location>
</feature>
<feature type="region of interest" description="Disordered" evidence="4">
    <location>
        <begin position="589"/>
        <end position="613"/>
    </location>
</feature>
<dbReference type="GO" id="GO:0004438">
    <property type="term" value="F:phosphatidylinositol-3-phosphate phosphatase activity"/>
    <property type="evidence" value="ECO:0007669"/>
    <property type="project" value="EnsemblFungi"/>
</dbReference>
<dbReference type="SUPFAM" id="SSF52799">
    <property type="entry name" value="(Phosphotyrosine protein) phosphatases II"/>
    <property type="match status" value="1"/>
</dbReference>
<feature type="region of interest" description="Disordered" evidence="4">
    <location>
        <begin position="627"/>
        <end position="666"/>
    </location>
</feature>
<feature type="binding site" evidence="3">
    <location>
        <begin position="304"/>
        <end position="305"/>
    </location>
    <ligand>
        <name>substrate</name>
    </ligand>
</feature>
<evidence type="ECO:0000259" key="5">
    <source>
        <dbReference type="PROSITE" id="PS51339"/>
    </source>
</evidence>
<feature type="binding site" evidence="3">
    <location>
        <begin position="371"/>
        <end position="377"/>
    </location>
    <ligand>
        <name>substrate</name>
    </ligand>
</feature>
<dbReference type="Gene3D" id="2.30.29.30">
    <property type="entry name" value="Pleckstrin-homology domain (PH domain)/Phosphotyrosine-binding domain (PTB)"/>
    <property type="match status" value="1"/>
</dbReference>
<gene>
    <name evidence="6" type="ORF">PACTADRAFT_50703</name>
</gene>
<dbReference type="CDD" id="cd17666">
    <property type="entry name" value="PTP-MTM-like_fungal"/>
    <property type="match status" value="1"/>
</dbReference>
<comment type="similarity">
    <text evidence="1">Belongs to the protein-tyrosine phosphatase family. Non-receptor class myotubularin subfamily.</text>
</comment>